<feature type="domain" description="PRMT5 oligomerisation" evidence="10">
    <location>
        <begin position="528"/>
        <end position="729"/>
    </location>
</feature>
<evidence type="ECO:0000256" key="3">
    <source>
        <dbReference type="ARBA" id="ARBA00022691"/>
    </source>
</evidence>
<dbReference type="Pfam" id="PF17286">
    <property type="entry name" value="PRMT5_C"/>
    <property type="match status" value="1"/>
</dbReference>
<feature type="binding site" evidence="7">
    <location>
        <begin position="382"/>
        <end position="383"/>
    </location>
    <ligand>
        <name>S-adenosyl-L-methionine</name>
        <dbReference type="ChEBI" id="CHEBI:59789"/>
    </ligand>
</feature>
<dbReference type="PIRSF" id="PIRSF015894">
    <property type="entry name" value="Skb1_MeTrfase"/>
    <property type="match status" value="1"/>
</dbReference>
<reference evidence="12" key="1">
    <citation type="submission" date="2010-08" db="EMBL/GenBank/DDBJ databases">
        <authorList>
            <consortium name="Caenorhabditis japonica Sequencing Consortium"/>
            <person name="Wilson R.K."/>
        </authorList>
    </citation>
    <scope>NUCLEOTIDE SEQUENCE [LARGE SCALE GENOMIC DNA]</scope>
    <source>
        <strain evidence="12">DF5081</strain>
    </source>
</reference>
<evidence type="ECO:0000256" key="2">
    <source>
        <dbReference type="ARBA" id="ARBA00022679"/>
    </source>
</evidence>
<dbReference type="InterPro" id="IPR025799">
    <property type="entry name" value="Arg_MeTrfase"/>
</dbReference>
<keyword evidence="2 5" id="KW-0808">Transferase</keyword>
<feature type="active site" description="Proton donor/acceptor" evidence="6">
    <location>
        <position position="505"/>
    </location>
</feature>
<feature type="binding site" evidence="7">
    <location>
        <begin position="474"/>
        <end position="475"/>
    </location>
    <ligand>
        <name>S-adenosyl-L-methionine</name>
        <dbReference type="ChEBI" id="CHEBI:59789"/>
    </ligand>
</feature>
<dbReference type="FunFam" id="3.40.50.150:FF:000321">
    <property type="entry name" value="Protein arginine N-methyltransferase"/>
    <property type="match status" value="1"/>
</dbReference>
<dbReference type="GO" id="GO:0006355">
    <property type="term" value="P:regulation of DNA-templated transcription"/>
    <property type="evidence" value="ECO:0007669"/>
    <property type="project" value="TreeGrafter"/>
</dbReference>
<feature type="binding site" evidence="7">
    <location>
        <position position="373"/>
    </location>
    <ligand>
        <name>S-adenosyl-L-methionine</name>
        <dbReference type="ChEBI" id="CHEBI:59789"/>
    </ligand>
</feature>
<proteinExistence type="inferred from homology"/>
<evidence type="ECO:0000259" key="9">
    <source>
        <dbReference type="Pfam" id="PF05185"/>
    </source>
</evidence>
<dbReference type="GO" id="GO:0035241">
    <property type="term" value="F:protein-arginine omega-N monomethyltransferase activity"/>
    <property type="evidence" value="ECO:0007669"/>
    <property type="project" value="UniProtKB-ARBA"/>
</dbReference>
<evidence type="ECO:0000256" key="4">
    <source>
        <dbReference type="ARBA" id="ARBA00048612"/>
    </source>
</evidence>
<sequence>MSSRTYADDLFPLEVIEQGEEQLSAGSSSPSGTPNSVDAANSRIHVGWMTTPFDVEENLDRQVAPYCTNLGESKYNFVSFPVGGVVRAFCKPTALSEHHPPVIDLPDVQLANSLWETYINGKVSEWIDCDSEDLAFATLSEENLLKELNYVCYLGLQTMTIELKRVNSPRTAAILNKWIWTRNSRFTVWVQLPTCLEKCMGFNGQTNEKSLDLWTIWADFRKLCGNFSGMYLQVALSLSANLPNEFTEPKLVERWKAESIGAFIVESDLFITGKFGETVLPSAHLSLLQSLWSSDSLRLVLRAVNDVFKYNKAVKFEWSQALRHAVRDVLFKIQKCSGESSTDSAHYLNVIEYKDVLQAPLQPLSENLDSGVYNTFEQDQTKYVVYGEAVEGALKDLGADGRKSVVVYLLGGGRGPIGTKILRAEKIYNSTFRKGRDPLKVKLYIVEKNPNAIVTLKYMNVRTWKRRVTIVESDMRSLPRIARDRGLEQPDIIVSELLGSFGDNELSPECLDGVTDFLKPTTISIPQKYTSYVVPIMSTHLHQTIKAQSIPFLSRAIPSHGRAEPELDEDGMWIQKYPQGHVVNNMDQIYVVYLSKYIPLFSSTKPVFTFEHPNFTNSSNERSATVEFDIDRKADLMGFGGYFDLQLYKNVMLSIEPSTHTPGMVSWFPAVIPLRDQLRVGENDKIRLKIDRKVDAGGVWYEWHVEQLKPSGDVINTPLQNPNGQSYYMRM</sequence>
<dbReference type="PANTHER" id="PTHR10738">
    <property type="entry name" value="PROTEIN ARGININE N-METHYLTRANSFERASE 5"/>
    <property type="match status" value="1"/>
</dbReference>
<evidence type="ECO:0000256" key="8">
    <source>
        <dbReference type="PIRSR" id="PIRSR015894-3"/>
    </source>
</evidence>
<dbReference type="FunFam" id="2.70.160.11:FF:000028">
    <property type="entry name" value="Protein arginine N-methyltransferase 5"/>
    <property type="match status" value="1"/>
</dbReference>
<organism evidence="11 12">
    <name type="scientific">Caenorhabditis japonica</name>
    <dbReference type="NCBI Taxonomy" id="281687"/>
    <lineage>
        <taxon>Eukaryota</taxon>
        <taxon>Metazoa</taxon>
        <taxon>Ecdysozoa</taxon>
        <taxon>Nematoda</taxon>
        <taxon>Chromadorea</taxon>
        <taxon>Rhabditida</taxon>
        <taxon>Rhabditina</taxon>
        <taxon>Rhabditomorpha</taxon>
        <taxon>Rhabditoidea</taxon>
        <taxon>Rhabditidae</taxon>
        <taxon>Peloderinae</taxon>
        <taxon>Caenorhabditis</taxon>
    </lineage>
</organism>
<comment type="catalytic activity">
    <reaction evidence="4">
        <text>L-arginyl-[protein] + 2 S-adenosyl-L-methionine = N(omega),N(omega)'-dimethyl-L-arginyl-[protein] + 2 S-adenosyl-L-homocysteine + 2 H(+)</text>
        <dbReference type="Rhea" id="RHEA:48108"/>
        <dbReference type="Rhea" id="RHEA-COMP:10532"/>
        <dbReference type="Rhea" id="RHEA-COMP:11992"/>
        <dbReference type="ChEBI" id="CHEBI:15378"/>
        <dbReference type="ChEBI" id="CHEBI:29965"/>
        <dbReference type="ChEBI" id="CHEBI:57856"/>
        <dbReference type="ChEBI" id="CHEBI:59789"/>
        <dbReference type="ChEBI" id="CHEBI:88221"/>
        <dbReference type="EC" id="2.1.1.320"/>
    </reaction>
</comment>
<evidence type="ECO:0000256" key="5">
    <source>
        <dbReference type="PIRNR" id="PIRNR015894"/>
    </source>
</evidence>
<feature type="binding site" evidence="7">
    <location>
        <position position="447"/>
    </location>
    <ligand>
        <name>S-adenosyl-L-methionine</name>
        <dbReference type="ChEBI" id="CHEBI:59789"/>
    </ligand>
</feature>
<dbReference type="Proteomes" id="UP000005237">
    <property type="component" value="Unassembled WGS sequence"/>
</dbReference>
<evidence type="ECO:0000256" key="1">
    <source>
        <dbReference type="ARBA" id="ARBA00022603"/>
    </source>
</evidence>
<feature type="active site" description="Proton donor/acceptor" evidence="6">
    <location>
        <position position="496"/>
    </location>
</feature>
<dbReference type="SUPFAM" id="SSF53335">
    <property type="entry name" value="S-adenosyl-L-methionine-dependent methyltransferases"/>
    <property type="match status" value="1"/>
</dbReference>
<comment type="similarity">
    <text evidence="5">Belongs to the class I-like SAM-binding methyltransferase superfamily.</text>
</comment>
<dbReference type="PANTHER" id="PTHR10738:SF0">
    <property type="entry name" value="PROTEIN ARGININE N-METHYLTRANSFERASE 5"/>
    <property type="match status" value="1"/>
</dbReference>
<evidence type="ECO:0000256" key="6">
    <source>
        <dbReference type="PIRSR" id="PIRSR015894-1"/>
    </source>
</evidence>
<dbReference type="Gene3D" id="3.20.20.150">
    <property type="entry name" value="Divalent-metal-dependent TIM barrel enzymes"/>
    <property type="match status" value="1"/>
</dbReference>
<dbReference type="AlphaFoldDB" id="A0A8R1E1W2"/>
<dbReference type="InterPro" id="IPR029063">
    <property type="entry name" value="SAM-dependent_MTases_sf"/>
</dbReference>
<evidence type="ECO:0000313" key="12">
    <source>
        <dbReference type="Proteomes" id="UP000005237"/>
    </source>
</evidence>
<dbReference type="Pfam" id="PF05185">
    <property type="entry name" value="PRMT5"/>
    <property type="match status" value="1"/>
</dbReference>
<reference evidence="11" key="2">
    <citation type="submission" date="2022-06" db="UniProtKB">
        <authorList>
            <consortium name="EnsemblMetazoa"/>
        </authorList>
    </citation>
    <scope>IDENTIFICATION</scope>
    <source>
        <strain evidence="11">DF5081</strain>
    </source>
</reference>
<dbReference type="GO" id="GO:0042054">
    <property type="term" value="F:histone methyltransferase activity"/>
    <property type="evidence" value="ECO:0007669"/>
    <property type="project" value="UniProtKB-ARBA"/>
</dbReference>
<dbReference type="GO" id="GO:0005634">
    <property type="term" value="C:nucleus"/>
    <property type="evidence" value="ECO:0007669"/>
    <property type="project" value="TreeGrafter"/>
</dbReference>
<accession>A0A8R1E1W2</accession>
<keyword evidence="12" id="KW-1185">Reference proteome</keyword>
<dbReference type="Gene3D" id="2.70.160.11">
    <property type="entry name" value="Hnrnp arginine n-methyltransferase1"/>
    <property type="match status" value="1"/>
</dbReference>
<name>A0A8R1E1W2_CAEJA</name>
<dbReference type="Gene3D" id="3.40.50.150">
    <property type="entry name" value="Vaccinia Virus protein VP39"/>
    <property type="match status" value="1"/>
</dbReference>
<keyword evidence="1 5" id="KW-0489">Methyltransferase</keyword>
<feature type="domain" description="PRMT5 arginine-N-methyltransferase" evidence="9">
    <location>
        <begin position="351"/>
        <end position="525"/>
    </location>
</feature>
<dbReference type="EnsemblMetazoa" id="CJA18089.1">
    <property type="protein sequence ID" value="CJA18089.1"/>
    <property type="gene ID" value="WBGene00137293"/>
</dbReference>
<protein>
    <recommendedName>
        <fullName evidence="5">Protein arginine N-methyltransferase</fullName>
    </recommendedName>
</protein>
<dbReference type="PROSITE" id="PS51678">
    <property type="entry name" value="SAM_MT_PRMT"/>
    <property type="match status" value="1"/>
</dbReference>
<feature type="site" description="Critical for specifying symmetric addition of methyl groups" evidence="8">
    <location>
        <position position="376"/>
    </location>
</feature>
<dbReference type="InterPro" id="IPR035248">
    <property type="entry name" value="PRMT5_C"/>
</dbReference>
<evidence type="ECO:0000259" key="10">
    <source>
        <dbReference type="Pfam" id="PF17286"/>
    </source>
</evidence>
<evidence type="ECO:0000256" key="7">
    <source>
        <dbReference type="PIRSR" id="PIRSR015894-2"/>
    </source>
</evidence>
<dbReference type="InterPro" id="IPR035075">
    <property type="entry name" value="PRMT5"/>
</dbReference>
<dbReference type="InterPro" id="IPR007857">
    <property type="entry name" value="Arg_MeTrfase_PRMT5"/>
</dbReference>
<dbReference type="GO" id="GO:0035243">
    <property type="term" value="F:protein-arginine omega-N symmetric methyltransferase activity"/>
    <property type="evidence" value="ECO:0007669"/>
    <property type="project" value="UniProtKB-EC"/>
</dbReference>
<keyword evidence="3 5" id="KW-0949">S-adenosyl-L-methionine</keyword>
<dbReference type="GO" id="GO:0005829">
    <property type="term" value="C:cytosol"/>
    <property type="evidence" value="ECO:0007669"/>
    <property type="project" value="TreeGrafter"/>
</dbReference>
<dbReference type="GO" id="GO:0032259">
    <property type="term" value="P:methylation"/>
    <property type="evidence" value="ECO:0007669"/>
    <property type="project" value="UniProtKB-KW"/>
</dbReference>
<evidence type="ECO:0000313" key="11">
    <source>
        <dbReference type="EnsemblMetazoa" id="CJA18089.1"/>
    </source>
</evidence>